<name>A0A5D9C8J4_9SPHN</name>
<dbReference type="Pfam" id="PF11720">
    <property type="entry name" value="Inhibitor_I78"/>
    <property type="match status" value="1"/>
</dbReference>
<dbReference type="Gene3D" id="3.30.10.10">
    <property type="entry name" value="Trypsin Inhibitor V, subunit A"/>
    <property type="match status" value="1"/>
</dbReference>
<reference evidence="3 4" key="1">
    <citation type="submission" date="2019-08" db="EMBL/GenBank/DDBJ databases">
        <authorList>
            <person name="Wang G."/>
            <person name="Xu Z."/>
        </authorList>
    </citation>
    <scope>NUCLEOTIDE SEQUENCE [LARGE SCALE GENOMIC DNA]</scope>
    <source>
        <strain evidence="3 4">ZX</strain>
    </source>
</reference>
<feature type="compositionally biased region" description="Basic and acidic residues" evidence="1">
    <location>
        <begin position="26"/>
        <end position="35"/>
    </location>
</feature>
<accession>A0A5D9C8J4</accession>
<comment type="caution">
    <text evidence="3">The sequence shown here is derived from an EMBL/GenBank/DDBJ whole genome shotgun (WGS) entry which is preliminary data.</text>
</comment>
<evidence type="ECO:0008006" key="5">
    <source>
        <dbReference type="Google" id="ProtNLM"/>
    </source>
</evidence>
<feature type="region of interest" description="Disordered" evidence="1">
    <location>
        <begin position="26"/>
        <end position="54"/>
    </location>
</feature>
<dbReference type="PANTHER" id="PTHR39600">
    <property type="entry name" value="PEPTIDASE INHIBITOR I78 FAMILY PROTEIN"/>
    <property type="match status" value="1"/>
</dbReference>
<dbReference type="Proteomes" id="UP000322077">
    <property type="component" value="Unassembled WGS sequence"/>
</dbReference>
<evidence type="ECO:0000313" key="3">
    <source>
        <dbReference type="EMBL" id="TZG27597.1"/>
    </source>
</evidence>
<protein>
    <recommendedName>
        <fullName evidence="5">Peptidase inhibitor I78</fullName>
    </recommendedName>
</protein>
<keyword evidence="4" id="KW-1185">Reference proteome</keyword>
<evidence type="ECO:0000256" key="1">
    <source>
        <dbReference type="SAM" id="MobiDB-lite"/>
    </source>
</evidence>
<proteinExistence type="predicted"/>
<dbReference type="RefSeq" id="WP_149521810.1">
    <property type="nucleotide sequence ID" value="NZ_VTOU01000002.1"/>
</dbReference>
<dbReference type="PANTHER" id="PTHR39600:SF1">
    <property type="entry name" value="PEPTIDASE INHIBITOR I78 FAMILY PROTEIN"/>
    <property type="match status" value="1"/>
</dbReference>
<feature type="signal peptide" evidence="2">
    <location>
        <begin position="1"/>
        <end position="18"/>
    </location>
</feature>
<dbReference type="AlphaFoldDB" id="A0A5D9C8J4"/>
<dbReference type="InterPro" id="IPR021719">
    <property type="entry name" value="Prot_inh_I78"/>
</dbReference>
<evidence type="ECO:0000313" key="4">
    <source>
        <dbReference type="Proteomes" id="UP000322077"/>
    </source>
</evidence>
<dbReference type="PROSITE" id="PS51257">
    <property type="entry name" value="PROKAR_LIPOPROTEIN"/>
    <property type="match status" value="1"/>
</dbReference>
<keyword evidence="2" id="KW-0732">Signal</keyword>
<gene>
    <name evidence="3" type="ORF">FYJ91_08410</name>
</gene>
<sequence>MTKRAILLTAAIALSACAAAPKAADAGKYKDKGPFGERGQALAPPADTPADPAEGATCNLAAARAFIGKPGDKVADEARAAAGARSVRVIKPGTMVTMDFRQDRLNLKLDDKGVVQDLNCG</sequence>
<feature type="compositionally biased region" description="Low complexity" evidence="1">
    <location>
        <begin position="43"/>
        <end position="53"/>
    </location>
</feature>
<feature type="chain" id="PRO_5022956956" description="Peptidase inhibitor I78" evidence="2">
    <location>
        <begin position="19"/>
        <end position="121"/>
    </location>
</feature>
<organism evidence="3 4">
    <name type="scientific">Sphingomonas montanisoli</name>
    <dbReference type="NCBI Taxonomy" id="2606412"/>
    <lineage>
        <taxon>Bacteria</taxon>
        <taxon>Pseudomonadati</taxon>
        <taxon>Pseudomonadota</taxon>
        <taxon>Alphaproteobacteria</taxon>
        <taxon>Sphingomonadales</taxon>
        <taxon>Sphingomonadaceae</taxon>
        <taxon>Sphingomonas</taxon>
    </lineage>
</organism>
<dbReference type="EMBL" id="VTOU01000002">
    <property type="protein sequence ID" value="TZG27597.1"/>
    <property type="molecule type" value="Genomic_DNA"/>
</dbReference>
<evidence type="ECO:0000256" key="2">
    <source>
        <dbReference type="SAM" id="SignalP"/>
    </source>
</evidence>